<sequence length="406" mass="45522">MIRTCLLRFLLPWLINIELVDLIEDRARPQTSNAETTCQCGQSLVHKQQQQHLSPEHHCQSGCLCEQANINHMQRAIPAGQRGHPNSQKQQSHNHHHYHNHLPYSNYWSDATTTSEAEETVNMGQNEPATRARTRRRHRDTIGVSSGGNANHIGHRSWSSEADTSINTPRSRLQKQRRHHPQSSDSVDSCSSESSDHFADSGAMEVGAVSRRKQCATAESSCVVNDYELANQCENTGWKGEGETEDDHDAYLDRLVSVPKSVADQVGLKTRTLPRQGSSGLFQQLHHHNRHQHRNDAAQARNTMGSRGESTSAMIAELFANVPLALRGDGWGSREATELVLNNLFHLTLRLADCPEDLRILEQLWCVLIRYRSGNLSVILRYLIIVTSLAPSLIMFPPSHSLRGLS</sequence>
<keyword evidence="4" id="KW-1185">Reference proteome</keyword>
<name>A0A3S5ASB2_9PLAT</name>
<keyword evidence="2" id="KW-0732">Signal</keyword>
<reference evidence="3" key="1">
    <citation type="submission" date="2018-11" db="EMBL/GenBank/DDBJ databases">
        <authorList>
            <consortium name="Pathogen Informatics"/>
        </authorList>
    </citation>
    <scope>NUCLEOTIDE SEQUENCE</scope>
</reference>
<evidence type="ECO:0000256" key="1">
    <source>
        <dbReference type="SAM" id="MobiDB-lite"/>
    </source>
</evidence>
<proteinExistence type="predicted"/>
<evidence type="ECO:0000256" key="2">
    <source>
        <dbReference type="SAM" id="SignalP"/>
    </source>
</evidence>
<organism evidence="3 4">
    <name type="scientific">Protopolystoma xenopodis</name>
    <dbReference type="NCBI Taxonomy" id="117903"/>
    <lineage>
        <taxon>Eukaryota</taxon>
        <taxon>Metazoa</taxon>
        <taxon>Spiralia</taxon>
        <taxon>Lophotrochozoa</taxon>
        <taxon>Platyhelminthes</taxon>
        <taxon>Monogenea</taxon>
        <taxon>Polyopisthocotylea</taxon>
        <taxon>Polystomatidea</taxon>
        <taxon>Polystomatidae</taxon>
        <taxon>Protopolystoma</taxon>
    </lineage>
</organism>
<feature type="region of interest" description="Disordered" evidence="1">
    <location>
        <begin position="78"/>
        <end position="199"/>
    </location>
</feature>
<dbReference type="OrthoDB" id="6287725at2759"/>
<feature type="compositionally biased region" description="Low complexity" evidence="1">
    <location>
        <begin position="101"/>
        <end position="115"/>
    </location>
</feature>
<dbReference type="AlphaFoldDB" id="A0A3S5ASB2"/>
<feature type="chain" id="PRO_5018641115" evidence="2">
    <location>
        <begin position="23"/>
        <end position="406"/>
    </location>
</feature>
<dbReference type="EMBL" id="CAAALY010252551">
    <property type="protein sequence ID" value="VEL36551.1"/>
    <property type="molecule type" value="Genomic_DNA"/>
</dbReference>
<accession>A0A3S5ASB2</accession>
<dbReference type="Proteomes" id="UP000784294">
    <property type="component" value="Unassembled WGS sequence"/>
</dbReference>
<feature type="compositionally biased region" description="Polar residues" evidence="1">
    <location>
        <begin position="157"/>
        <end position="171"/>
    </location>
</feature>
<gene>
    <name evidence="3" type="ORF">PXEA_LOCUS29991</name>
</gene>
<evidence type="ECO:0000313" key="4">
    <source>
        <dbReference type="Proteomes" id="UP000784294"/>
    </source>
</evidence>
<evidence type="ECO:0000313" key="3">
    <source>
        <dbReference type="EMBL" id="VEL36551.1"/>
    </source>
</evidence>
<feature type="compositionally biased region" description="Basic residues" evidence="1">
    <location>
        <begin position="172"/>
        <end position="181"/>
    </location>
</feature>
<comment type="caution">
    <text evidence="3">The sequence shown here is derived from an EMBL/GenBank/DDBJ whole genome shotgun (WGS) entry which is preliminary data.</text>
</comment>
<feature type="signal peptide" evidence="2">
    <location>
        <begin position="1"/>
        <end position="22"/>
    </location>
</feature>
<feature type="compositionally biased region" description="Low complexity" evidence="1">
    <location>
        <begin position="183"/>
        <end position="193"/>
    </location>
</feature>
<protein>
    <submittedName>
        <fullName evidence="3">Uncharacterized protein</fullName>
    </submittedName>
</protein>